<reference evidence="2" key="1">
    <citation type="journal article" date="2015" name="Nature">
        <title>Complex archaea that bridge the gap between prokaryotes and eukaryotes.</title>
        <authorList>
            <person name="Spang A."/>
            <person name="Saw J.H."/>
            <person name="Jorgensen S.L."/>
            <person name="Zaremba-Niedzwiedzka K."/>
            <person name="Martijn J."/>
            <person name="Lind A.E."/>
            <person name="van Eijk R."/>
            <person name="Schleper C."/>
            <person name="Guy L."/>
            <person name="Ettema T.J."/>
        </authorList>
    </citation>
    <scope>NUCLEOTIDE SEQUENCE</scope>
</reference>
<gene>
    <name evidence="2" type="ORF">LCGC14_1264810</name>
</gene>
<evidence type="ECO:0000259" key="1">
    <source>
        <dbReference type="Pfam" id="PF12697"/>
    </source>
</evidence>
<evidence type="ECO:0000313" key="2">
    <source>
        <dbReference type="EMBL" id="KKM87839.1"/>
    </source>
</evidence>
<dbReference type="Gene3D" id="3.40.50.1820">
    <property type="entry name" value="alpha/beta hydrolase"/>
    <property type="match status" value="1"/>
</dbReference>
<protein>
    <recommendedName>
        <fullName evidence="1">AB hydrolase-1 domain-containing protein</fullName>
    </recommendedName>
</protein>
<accession>A0A0F9KZS8</accession>
<comment type="caution">
    <text evidence="2">The sequence shown here is derived from an EMBL/GenBank/DDBJ whole genome shotgun (WGS) entry which is preliminary data.</text>
</comment>
<dbReference type="InterPro" id="IPR029058">
    <property type="entry name" value="AB_hydrolase_fold"/>
</dbReference>
<dbReference type="PANTHER" id="PTHR37946:SF1">
    <property type="entry name" value="SLL1969 PROTEIN"/>
    <property type="match status" value="1"/>
</dbReference>
<feature type="domain" description="AB hydrolase-1" evidence="1">
    <location>
        <begin position="43"/>
        <end position="159"/>
    </location>
</feature>
<name>A0A0F9KZS8_9ZZZZ</name>
<dbReference type="PANTHER" id="PTHR37946">
    <property type="entry name" value="SLL1969 PROTEIN"/>
    <property type="match status" value="1"/>
</dbReference>
<dbReference type="SUPFAM" id="SSF53474">
    <property type="entry name" value="alpha/beta-Hydrolases"/>
    <property type="match status" value="1"/>
</dbReference>
<sequence>MVISVYLIVDMKTFDTLLVLPLILANCAQAEPSLEDAGVGRCVVLLHGLARTETSFAVMEAALETEGYKVVRPGYPSTTARVEELARQTLPAAVKSCGTDKVDFVTHSMGGILLRQWVADVGDTHIGRAVMLAPPNHGSEVVDVLGALAAFNWMNGPAGAQMGTGKDSLPLQLPPVTFDLGVIAGTQSLNPYFSSLLPGRDDGKVSVKSARVQGMRDFITLPVTHTFIMMNPTAIAQTMAYLNTGQFDRSLGFVEAVLDTFGCPNANCLAGSGASDAKP</sequence>
<dbReference type="EMBL" id="LAZR01007044">
    <property type="protein sequence ID" value="KKM87839.1"/>
    <property type="molecule type" value="Genomic_DNA"/>
</dbReference>
<dbReference type="AlphaFoldDB" id="A0A0F9KZS8"/>
<proteinExistence type="predicted"/>
<organism evidence="2">
    <name type="scientific">marine sediment metagenome</name>
    <dbReference type="NCBI Taxonomy" id="412755"/>
    <lineage>
        <taxon>unclassified sequences</taxon>
        <taxon>metagenomes</taxon>
        <taxon>ecological metagenomes</taxon>
    </lineage>
</organism>
<dbReference type="InterPro" id="IPR000073">
    <property type="entry name" value="AB_hydrolase_1"/>
</dbReference>
<dbReference type="Pfam" id="PF12697">
    <property type="entry name" value="Abhydrolase_6"/>
    <property type="match status" value="1"/>
</dbReference>